<keyword evidence="3" id="KW-1185">Reference proteome</keyword>
<dbReference type="RefSeq" id="WP_005945094.1">
    <property type="nucleotide sequence ID" value="NZ_CP136423.1"/>
</dbReference>
<dbReference type="SMART" id="SM00849">
    <property type="entry name" value="Lactamase_B"/>
    <property type="match status" value="1"/>
</dbReference>
<dbReference type="SUPFAM" id="SSF56281">
    <property type="entry name" value="Metallo-hydrolase/oxidoreductase"/>
    <property type="match status" value="1"/>
</dbReference>
<comment type="caution">
    <text evidence="2">The sequence shown here is derived from an EMBL/GenBank/DDBJ whole genome shotgun (WGS) entry which is preliminary data.</text>
</comment>
<dbReference type="InterPro" id="IPR036866">
    <property type="entry name" value="RibonucZ/Hydroxyglut_hydro"/>
</dbReference>
<dbReference type="Gene3D" id="3.60.15.10">
    <property type="entry name" value="Ribonuclease Z/Hydroxyacylglutathione hydrolase-like"/>
    <property type="match status" value="1"/>
</dbReference>
<dbReference type="HOGENOM" id="CLU_073253_0_0_9"/>
<dbReference type="InterPro" id="IPR052533">
    <property type="entry name" value="WalJ/YycJ-like"/>
</dbReference>
<evidence type="ECO:0000313" key="2">
    <source>
        <dbReference type="EMBL" id="EEG50841.1"/>
    </source>
</evidence>
<evidence type="ECO:0000313" key="3">
    <source>
        <dbReference type="Proteomes" id="UP000003100"/>
    </source>
</evidence>
<dbReference type="AlphaFoldDB" id="C0CHC1"/>
<reference evidence="2 3" key="1">
    <citation type="submission" date="2009-01" db="EMBL/GenBank/DDBJ databases">
        <authorList>
            <person name="Fulton L."/>
            <person name="Clifton S."/>
            <person name="Fulton B."/>
            <person name="Xu J."/>
            <person name="Minx P."/>
            <person name="Pepin K.H."/>
            <person name="Johnson M."/>
            <person name="Bhonagiri V."/>
            <person name="Nash W.E."/>
            <person name="Mardis E.R."/>
            <person name="Wilson R.K."/>
        </authorList>
    </citation>
    <scope>NUCLEOTIDE SEQUENCE [LARGE SCALE GENOMIC DNA]</scope>
    <source>
        <strain evidence="3">DSM 10507 / JCM 14656 / S5a33</strain>
    </source>
</reference>
<dbReference type="Pfam" id="PF12706">
    <property type="entry name" value="Lactamase_B_2"/>
    <property type="match status" value="1"/>
</dbReference>
<dbReference type="InterPro" id="IPR001279">
    <property type="entry name" value="Metallo-B-lactamas"/>
</dbReference>
<dbReference type="GeneID" id="86821514"/>
<name>C0CHC1_BLAHS</name>
<proteinExistence type="predicted"/>
<sequence>MRLCSIASGSSGNCIYVGSDCAHVLVDVGISKKRIEEGLRSIDMDVRDMDGILITHEHSDHMKGLGVMSRKYHLPIYATRGTIEAIQEMASVGRMPEGLFHEIQEDEEFQIKDLTVRPFHISHDAAQPVGYRLNCKEQSVGIATDMGTYDDYTVRNLQKLDALLLEANHDVRMLQVGSYPYYLKRRILGNQGHLSNENAGQLLCRLLHDRLKAVFLGHLSKENNYEQLAYETVCQEVTMGDNPYQSKDFRIQVASREQVSELITI</sequence>
<dbReference type="eggNOG" id="COG1235">
    <property type="taxonomic scope" value="Bacteria"/>
</dbReference>
<dbReference type="PANTHER" id="PTHR47619:SF1">
    <property type="entry name" value="EXODEOXYRIBONUCLEASE WALJ"/>
    <property type="match status" value="1"/>
</dbReference>
<evidence type="ECO:0000259" key="1">
    <source>
        <dbReference type="SMART" id="SM00849"/>
    </source>
</evidence>
<organism evidence="2 3">
    <name type="scientific">Blautia hydrogenotrophica (strain DSM 10507 / JCM 14656 / S5a33)</name>
    <name type="common">Ruminococcus hydrogenotrophicus</name>
    <dbReference type="NCBI Taxonomy" id="476272"/>
    <lineage>
        <taxon>Bacteria</taxon>
        <taxon>Bacillati</taxon>
        <taxon>Bacillota</taxon>
        <taxon>Clostridia</taxon>
        <taxon>Lachnospirales</taxon>
        <taxon>Lachnospiraceae</taxon>
        <taxon>Blautia</taxon>
    </lineage>
</organism>
<protein>
    <recommendedName>
        <fullName evidence="1">Metallo-beta-lactamase domain-containing protein</fullName>
    </recommendedName>
</protein>
<feature type="domain" description="Metallo-beta-lactamase" evidence="1">
    <location>
        <begin position="11"/>
        <end position="193"/>
    </location>
</feature>
<dbReference type="PANTHER" id="PTHR47619">
    <property type="entry name" value="METALLO-HYDROLASE YYCJ-RELATED"/>
    <property type="match status" value="1"/>
</dbReference>
<reference evidence="2 3" key="2">
    <citation type="submission" date="2009-02" db="EMBL/GenBank/DDBJ databases">
        <title>Draft genome sequence of Blautia hydrogenotrophica DSM 10507 (Ruminococcus hydrogenotrophicus DSM 10507).</title>
        <authorList>
            <person name="Sudarsanam P."/>
            <person name="Ley R."/>
            <person name="Guruge J."/>
            <person name="Turnbaugh P.J."/>
            <person name="Mahowald M."/>
            <person name="Liep D."/>
            <person name="Gordon J."/>
        </authorList>
    </citation>
    <scope>NUCLEOTIDE SEQUENCE [LARGE SCALE GENOMIC DNA]</scope>
    <source>
        <strain evidence="3">DSM 10507 / JCM 14656 / S5a33</strain>
    </source>
</reference>
<dbReference type="EMBL" id="ACBZ01000006">
    <property type="protein sequence ID" value="EEG50841.1"/>
    <property type="molecule type" value="Genomic_DNA"/>
</dbReference>
<dbReference type="Proteomes" id="UP000003100">
    <property type="component" value="Unassembled WGS sequence"/>
</dbReference>
<dbReference type="PATRIC" id="fig|476272.21.peg.3240"/>
<gene>
    <name evidence="2" type="ORF">RUMHYD_00235</name>
</gene>
<accession>C0CHC1</accession>